<evidence type="ECO:0000313" key="1">
    <source>
        <dbReference type="EMBL" id="KAJ5274217.1"/>
    </source>
</evidence>
<organism evidence="1 2">
    <name type="scientific">Penicillium chrysogenum</name>
    <name type="common">Penicillium notatum</name>
    <dbReference type="NCBI Taxonomy" id="5076"/>
    <lineage>
        <taxon>Eukaryota</taxon>
        <taxon>Fungi</taxon>
        <taxon>Dikarya</taxon>
        <taxon>Ascomycota</taxon>
        <taxon>Pezizomycotina</taxon>
        <taxon>Eurotiomycetes</taxon>
        <taxon>Eurotiomycetidae</taxon>
        <taxon>Eurotiales</taxon>
        <taxon>Aspergillaceae</taxon>
        <taxon>Penicillium</taxon>
        <taxon>Penicillium chrysogenum species complex</taxon>
    </lineage>
</organism>
<dbReference type="Proteomes" id="UP001220256">
    <property type="component" value="Unassembled WGS sequence"/>
</dbReference>
<gene>
    <name evidence="1" type="ORF">N7505_002762</name>
</gene>
<name>A0ABQ8WNH1_PENCH</name>
<accession>A0ABQ8WNH1</accession>
<reference evidence="1 2" key="1">
    <citation type="journal article" date="2023" name="IMA Fungus">
        <title>Comparative genomic study of the Penicillium genus elucidates a diverse pangenome and 15 lateral gene transfer events.</title>
        <authorList>
            <person name="Petersen C."/>
            <person name="Sorensen T."/>
            <person name="Nielsen M.R."/>
            <person name="Sondergaard T.E."/>
            <person name="Sorensen J.L."/>
            <person name="Fitzpatrick D.A."/>
            <person name="Frisvad J.C."/>
            <person name="Nielsen K.L."/>
        </authorList>
    </citation>
    <scope>NUCLEOTIDE SEQUENCE [LARGE SCALE GENOMIC DNA]</scope>
    <source>
        <strain evidence="1 2">IBT 3361</strain>
    </source>
</reference>
<sequence length="102" mass="11251">MTNGAPPGQIFSQNSQLNSFLFSSSNQQQKSSVDRDQEMRLIFGSCWKNPLIGPVKKQQASHQTDSIMMRFALEPEFLIGRAGRGMAEAESPVVDAYNGSPE</sequence>
<protein>
    <submittedName>
        <fullName evidence="1">Uncharacterized protein</fullName>
    </submittedName>
</protein>
<proteinExistence type="predicted"/>
<keyword evidence="2" id="KW-1185">Reference proteome</keyword>
<comment type="caution">
    <text evidence="1">The sequence shown here is derived from an EMBL/GenBank/DDBJ whole genome shotgun (WGS) entry which is preliminary data.</text>
</comment>
<dbReference type="EMBL" id="JAPVEB010000002">
    <property type="protein sequence ID" value="KAJ5274217.1"/>
    <property type="molecule type" value="Genomic_DNA"/>
</dbReference>
<evidence type="ECO:0000313" key="2">
    <source>
        <dbReference type="Proteomes" id="UP001220256"/>
    </source>
</evidence>